<evidence type="ECO:0000313" key="2">
    <source>
        <dbReference type="EMBL" id="EGO30146.1"/>
    </source>
</evidence>
<sequence>MSSSGPPESLQYAFYIPWVGANMSALLYGGFLVISLTNLRLLYKKRYNLYLVYTIILISITTIYMGVSINYGAPQLISIIYTANAESTYDLSVWPEVVVGAAFVVNTWFTDAFLLYRCYVIWTGWHYVVTLPILFYLGSIGSSIAFLWSSAHPGSVYSTHAVQEFVIPYWSLSVAVNVTASCLIAIRLLRHKKMLAEAISVEHGTPYINIIAMTVESAALYAVFAIIALVLFVLNSPLTNVFLPMLGNIQVIAPSLIIYRIARGISFSSHHFDGHTTSDIRFASNENGTEIETANSSLPPRHGTMNLQLIGQTDSSFASNSYPETETRMDIYVFEIVTEVNATARGIKADKLDKRADDGDCYGL</sequence>
<feature type="transmembrane region" description="Helical" evidence="1">
    <location>
        <begin position="12"/>
        <end position="37"/>
    </location>
</feature>
<dbReference type="HOGENOM" id="CLU_044614_3_2_1"/>
<name>F8ND62_SERL9</name>
<proteinExistence type="predicted"/>
<feature type="transmembrane region" description="Helical" evidence="1">
    <location>
        <begin position="49"/>
        <end position="73"/>
    </location>
</feature>
<dbReference type="EMBL" id="GL945428">
    <property type="protein sequence ID" value="EGO30146.1"/>
    <property type="molecule type" value="Genomic_DNA"/>
</dbReference>
<feature type="transmembrane region" description="Helical" evidence="1">
    <location>
        <begin position="128"/>
        <end position="149"/>
    </location>
</feature>
<feature type="transmembrane region" description="Helical" evidence="1">
    <location>
        <begin position="93"/>
        <end position="116"/>
    </location>
</feature>
<accession>F8ND62</accession>
<dbReference type="RefSeq" id="XP_007312030.1">
    <property type="nucleotide sequence ID" value="XM_007311968.1"/>
</dbReference>
<gene>
    <name evidence="2" type="ORF">SERLADRAFT_412289</name>
</gene>
<organism>
    <name type="scientific">Serpula lacrymans var. lacrymans (strain S7.9)</name>
    <name type="common">Dry rot fungus</name>
    <dbReference type="NCBI Taxonomy" id="578457"/>
    <lineage>
        <taxon>Eukaryota</taxon>
        <taxon>Fungi</taxon>
        <taxon>Dikarya</taxon>
        <taxon>Basidiomycota</taxon>
        <taxon>Agaricomycotina</taxon>
        <taxon>Agaricomycetes</taxon>
        <taxon>Agaricomycetidae</taxon>
        <taxon>Boletales</taxon>
        <taxon>Coniophorineae</taxon>
        <taxon>Serpulaceae</taxon>
        <taxon>Serpula</taxon>
    </lineage>
</organism>
<evidence type="ECO:0000256" key="1">
    <source>
        <dbReference type="SAM" id="Phobius"/>
    </source>
</evidence>
<feature type="transmembrane region" description="Helical" evidence="1">
    <location>
        <begin position="210"/>
        <end position="235"/>
    </location>
</feature>
<protein>
    <submittedName>
        <fullName evidence="2">Uncharacterized protein</fullName>
    </submittedName>
</protein>
<reference evidence="2" key="1">
    <citation type="submission" date="2011-04" db="EMBL/GenBank/DDBJ databases">
        <title>Evolution of plant cell wall degrading machinery underlies the functional diversity of forest fungi.</title>
        <authorList>
            <consortium name="US DOE Joint Genome Institute (JGI-PGF)"/>
            <person name="Eastwood D.C."/>
            <person name="Floudas D."/>
            <person name="Binder M."/>
            <person name="Majcherczyk A."/>
            <person name="Schneider P."/>
            <person name="Aerts A."/>
            <person name="Asiegbu F.O."/>
            <person name="Baker S.E."/>
            <person name="Barry K."/>
            <person name="Bendiksby M."/>
            <person name="Blumentritt M."/>
            <person name="Coutinho P.M."/>
            <person name="Cullen D."/>
            <person name="Cullen D."/>
            <person name="Gathman A."/>
            <person name="Goodell B."/>
            <person name="Henrissat B."/>
            <person name="Ihrmark K."/>
            <person name="Kauserud H."/>
            <person name="Kohler A."/>
            <person name="LaButti K."/>
            <person name="Lapidus A."/>
            <person name="Lavin J.L."/>
            <person name="Lee Y.-H."/>
            <person name="Lindquist E."/>
            <person name="Lilly W."/>
            <person name="Lucas S."/>
            <person name="Morin E."/>
            <person name="Murat C."/>
            <person name="Oguiza J.A."/>
            <person name="Park J."/>
            <person name="Pisabarro A.G."/>
            <person name="Riley R."/>
            <person name="Rosling A."/>
            <person name="Salamov A."/>
            <person name="Schmidt O."/>
            <person name="Schmutz J."/>
            <person name="Skrede I."/>
            <person name="Stenlid J."/>
            <person name="Wiebenga A."/>
            <person name="Xie X."/>
            <person name="Kues U."/>
            <person name="Hibbett D.S."/>
            <person name="Hoffmeister D."/>
            <person name="Hogberg N."/>
            <person name="Martin F."/>
            <person name="Grigoriev I.V."/>
            <person name="Watkinson S.C."/>
        </authorList>
    </citation>
    <scope>NUCLEOTIDE SEQUENCE</scope>
    <source>
        <strain evidence="2">S7.9</strain>
    </source>
</reference>
<dbReference type="OrthoDB" id="2796825at2759"/>
<dbReference type="KEGG" id="sla:SERLADRAFT_412289"/>
<dbReference type="GeneID" id="18813032"/>
<feature type="transmembrane region" description="Helical" evidence="1">
    <location>
        <begin position="169"/>
        <end position="189"/>
    </location>
</feature>
<dbReference type="AlphaFoldDB" id="F8ND62"/>
<keyword evidence="1" id="KW-1133">Transmembrane helix</keyword>
<feature type="transmembrane region" description="Helical" evidence="1">
    <location>
        <begin position="241"/>
        <end position="262"/>
    </location>
</feature>
<keyword evidence="1" id="KW-0472">Membrane</keyword>
<keyword evidence="1" id="KW-0812">Transmembrane</keyword>
<dbReference type="Proteomes" id="UP000008064">
    <property type="component" value="Unassembled WGS sequence"/>
</dbReference>